<feature type="domain" description="UBC core" evidence="4">
    <location>
        <begin position="5"/>
        <end position="171"/>
    </location>
</feature>
<dbReference type="OMA" id="WQMDIKV"/>
<dbReference type="RefSeq" id="XP_007374208.1">
    <property type="nucleotide sequence ID" value="XM_007374146.1"/>
</dbReference>
<evidence type="ECO:0000313" key="5">
    <source>
        <dbReference type="EMBL" id="EGW32693.1"/>
    </source>
</evidence>
<dbReference type="Gene3D" id="3.10.110.10">
    <property type="entry name" value="Ubiquitin Conjugating Enzyme"/>
    <property type="match status" value="1"/>
</dbReference>
<dbReference type="PANTHER" id="PTHR24067">
    <property type="entry name" value="UBIQUITIN-CONJUGATING ENZYME E2"/>
    <property type="match status" value="1"/>
</dbReference>
<evidence type="ECO:0000256" key="2">
    <source>
        <dbReference type="ARBA" id="ARBA00022786"/>
    </source>
</evidence>
<evidence type="ECO:0000259" key="4">
    <source>
        <dbReference type="PROSITE" id="PS50127"/>
    </source>
</evidence>
<dbReference type="InParanoid" id="G3ALT4"/>
<dbReference type="STRING" id="619300.G3ALT4"/>
<dbReference type="HOGENOM" id="CLU_030988_15_1_1"/>
<dbReference type="FunFam" id="3.10.110.10:FF:000072">
    <property type="entry name" value="Ubiquitin-conjugating enzyme E2 W"/>
    <property type="match status" value="1"/>
</dbReference>
<dbReference type="InterPro" id="IPR016135">
    <property type="entry name" value="UBQ-conjugating_enzyme/RWD"/>
</dbReference>
<organism evidence="6">
    <name type="scientific">Spathaspora passalidarum (strain NRRL Y-27907 / 11-Y1)</name>
    <dbReference type="NCBI Taxonomy" id="619300"/>
    <lineage>
        <taxon>Eukaryota</taxon>
        <taxon>Fungi</taxon>
        <taxon>Dikarya</taxon>
        <taxon>Ascomycota</taxon>
        <taxon>Saccharomycotina</taxon>
        <taxon>Pichiomycetes</taxon>
        <taxon>Debaryomycetaceae</taxon>
        <taxon>Spathaspora</taxon>
    </lineage>
</organism>
<dbReference type="eggNOG" id="KOG0427">
    <property type="taxonomic scope" value="Eukaryota"/>
</dbReference>
<dbReference type="PROSITE" id="PS50127">
    <property type="entry name" value="UBC_2"/>
    <property type="match status" value="1"/>
</dbReference>
<accession>G3ALT4</accession>
<dbReference type="InterPro" id="IPR000608">
    <property type="entry name" value="UBC"/>
</dbReference>
<dbReference type="InterPro" id="IPR050113">
    <property type="entry name" value="Ub_conjugating_enzyme"/>
</dbReference>
<reference evidence="5 6" key="1">
    <citation type="journal article" date="2011" name="Proc. Natl. Acad. Sci. U.S.A.">
        <title>Comparative genomics of xylose-fermenting fungi for enhanced biofuel production.</title>
        <authorList>
            <person name="Wohlbach D.J."/>
            <person name="Kuo A."/>
            <person name="Sato T.K."/>
            <person name="Potts K.M."/>
            <person name="Salamov A.A."/>
            <person name="LaButti K.M."/>
            <person name="Sun H."/>
            <person name="Clum A."/>
            <person name="Pangilinan J.L."/>
            <person name="Lindquist E.A."/>
            <person name="Lucas S."/>
            <person name="Lapidus A."/>
            <person name="Jin M."/>
            <person name="Gunawan C."/>
            <person name="Balan V."/>
            <person name="Dale B.E."/>
            <person name="Jeffries T.W."/>
            <person name="Zinkel R."/>
            <person name="Barry K.W."/>
            <person name="Grigoriev I.V."/>
            <person name="Gasch A.P."/>
        </authorList>
    </citation>
    <scope>NUCLEOTIDE SEQUENCE [LARGE SCALE GENOMIC DNA]</scope>
    <source>
        <strain evidence="6">NRRL Y-27907 / 11-Y1</strain>
    </source>
</reference>
<dbReference type="AlphaFoldDB" id="G3ALT4"/>
<dbReference type="Proteomes" id="UP000000709">
    <property type="component" value="Unassembled WGS sequence"/>
</dbReference>
<keyword evidence="1" id="KW-0547">Nucleotide-binding</keyword>
<dbReference type="Pfam" id="PF00179">
    <property type="entry name" value="UQ_con"/>
    <property type="match status" value="1"/>
</dbReference>
<dbReference type="OrthoDB" id="406833at2759"/>
<evidence type="ECO:0000256" key="1">
    <source>
        <dbReference type="ARBA" id="ARBA00022741"/>
    </source>
</evidence>
<gene>
    <name evidence="5" type="ORF">SPAPADRAFT_60051</name>
</gene>
<evidence type="ECO:0000313" key="6">
    <source>
        <dbReference type="Proteomes" id="UP000000709"/>
    </source>
</evidence>
<dbReference type="SMART" id="SM00212">
    <property type="entry name" value="UBCc"/>
    <property type="match status" value="1"/>
</dbReference>
<dbReference type="KEGG" id="spaa:SPAPADRAFT_60051"/>
<keyword evidence="3" id="KW-0067">ATP-binding</keyword>
<name>G3ALT4_SPAPN</name>
<sequence>MSRHPFHRRLLKEYQSLSQATLPGIKLVSNDENLTNFIFQIRIANHNLYPDYERYYLSINITQDYPVDCPQVKFIIYESVDDDKEDSDSIEIIEKSKIPIHPHIYSNGHICLNLLGEDWTPACSIESILLSIQSMLNTNDKLERPPDNDSYIKHAPLDPKRSRFVYHDDNV</sequence>
<proteinExistence type="predicted"/>
<protein>
    <recommendedName>
        <fullName evidence="4">UBC core domain-containing protein</fullName>
    </recommendedName>
</protein>
<dbReference type="GO" id="GO:0005524">
    <property type="term" value="F:ATP binding"/>
    <property type="evidence" value="ECO:0007669"/>
    <property type="project" value="UniProtKB-KW"/>
</dbReference>
<dbReference type="EMBL" id="GL996501">
    <property type="protein sequence ID" value="EGW32693.1"/>
    <property type="molecule type" value="Genomic_DNA"/>
</dbReference>
<dbReference type="GeneID" id="18873198"/>
<dbReference type="SUPFAM" id="SSF54495">
    <property type="entry name" value="UBC-like"/>
    <property type="match status" value="1"/>
</dbReference>
<keyword evidence="6" id="KW-1185">Reference proteome</keyword>
<evidence type="ECO:0000256" key="3">
    <source>
        <dbReference type="ARBA" id="ARBA00022840"/>
    </source>
</evidence>
<dbReference type="CDD" id="cd23808">
    <property type="entry name" value="UBCc_UBE2W"/>
    <property type="match status" value="1"/>
</dbReference>
<keyword evidence="2" id="KW-0833">Ubl conjugation pathway</keyword>